<evidence type="ECO:0000256" key="3">
    <source>
        <dbReference type="ARBA" id="ARBA00013773"/>
    </source>
</evidence>
<sequence>MKKRLWLIMWAALVIVAVGAWSGVAMAQEGGEVRSLRGAVPLEGADQAPEMARWMPDSHGLPRNYLQQPPLIPHHIEGYKIDLRQNKCMTCHSWSKAKETHATKISLTHFRNRFGTELSDVSPQRYFCTQCHVPQKDAKPLVDNSFKPVDSVM</sequence>
<keyword evidence="10" id="KW-0408">Iron</keyword>
<protein>
    <recommendedName>
        <fullName evidence="3 12">Periplasmic nitrate reductase, electron transfer subunit</fullName>
    </recommendedName>
    <alternativeName>
        <fullName evidence="11 12">Diheme cytochrome c NapB</fullName>
    </alternativeName>
</protein>
<evidence type="ECO:0000256" key="11">
    <source>
        <dbReference type="ARBA" id="ARBA00031832"/>
    </source>
</evidence>
<keyword evidence="7 13" id="KW-0732">Signal</keyword>
<dbReference type="PIRSF" id="PIRSF006105">
    <property type="entry name" value="NapB"/>
    <property type="match status" value="1"/>
</dbReference>
<evidence type="ECO:0000256" key="2">
    <source>
        <dbReference type="ARBA" id="ARBA00007368"/>
    </source>
</evidence>
<keyword evidence="6" id="KW-0479">Metal-binding</keyword>
<comment type="similarity">
    <text evidence="2 12">Belongs to the NapB family.</text>
</comment>
<dbReference type="SUPFAM" id="SSF48695">
    <property type="entry name" value="Multiheme cytochromes"/>
    <property type="match status" value="1"/>
</dbReference>
<keyword evidence="8 12" id="KW-0574">Periplasm</keyword>
<evidence type="ECO:0000256" key="8">
    <source>
        <dbReference type="ARBA" id="ARBA00022764"/>
    </source>
</evidence>
<reference evidence="14 15" key="2">
    <citation type="submission" date="2024-09" db="EMBL/GenBank/DDBJ databases">
        <title>Draft genome sequence of Candidatus Magnetaquicoccaceae bacterium FCR-1.</title>
        <authorList>
            <person name="Shimoshige H."/>
            <person name="Shimamura S."/>
            <person name="Taoka A."/>
            <person name="Kobayashi H."/>
            <person name="Maekawa T."/>
        </authorList>
    </citation>
    <scope>NUCLEOTIDE SEQUENCE [LARGE SCALE GENOMIC DNA]</scope>
    <source>
        <strain evidence="14 15">FCR-1</strain>
    </source>
</reference>
<evidence type="ECO:0000256" key="7">
    <source>
        <dbReference type="ARBA" id="ARBA00022729"/>
    </source>
</evidence>
<evidence type="ECO:0000256" key="1">
    <source>
        <dbReference type="ARBA" id="ARBA00004418"/>
    </source>
</evidence>
<keyword evidence="4 12" id="KW-0813">Transport</keyword>
<feature type="signal peptide" evidence="13">
    <location>
        <begin position="1"/>
        <end position="27"/>
    </location>
</feature>
<evidence type="ECO:0000256" key="4">
    <source>
        <dbReference type="ARBA" id="ARBA00022448"/>
    </source>
</evidence>
<name>A0ABQ0CC77_9PROT</name>
<gene>
    <name evidence="14" type="primary">napB</name>
    <name evidence="14" type="ORF">SIID45300_02850</name>
</gene>
<evidence type="ECO:0000256" key="6">
    <source>
        <dbReference type="ARBA" id="ARBA00022723"/>
    </source>
</evidence>
<dbReference type="RefSeq" id="WP_420906223.1">
    <property type="nucleotide sequence ID" value="NZ_BAAFGK010000005.1"/>
</dbReference>
<dbReference type="Pfam" id="PF03892">
    <property type="entry name" value="NapB"/>
    <property type="match status" value="1"/>
</dbReference>
<reference evidence="14 15" key="1">
    <citation type="submission" date="2024-05" db="EMBL/GenBank/DDBJ databases">
        <authorList>
            <consortium name="Candidatus Magnetaquicoccaceae bacterium FCR-1 genome sequencing consortium"/>
            <person name="Shimoshige H."/>
            <person name="Shimamura S."/>
            <person name="Taoka A."/>
            <person name="Kobayashi H."/>
            <person name="Maekawa T."/>
        </authorList>
    </citation>
    <scope>NUCLEOTIDE SEQUENCE [LARGE SCALE GENOMIC DNA]</scope>
    <source>
        <strain evidence="14 15">FCR-1</strain>
    </source>
</reference>
<evidence type="ECO:0000256" key="5">
    <source>
        <dbReference type="ARBA" id="ARBA00022617"/>
    </source>
</evidence>
<dbReference type="EMBL" id="BAAFGK010000005">
    <property type="protein sequence ID" value="GAB0058501.1"/>
    <property type="molecule type" value="Genomic_DNA"/>
</dbReference>
<evidence type="ECO:0000256" key="13">
    <source>
        <dbReference type="SAM" id="SignalP"/>
    </source>
</evidence>
<comment type="subunit">
    <text evidence="12">Component of the periplasmic nitrate reductase NapAB complex composed of NapA and NapB.</text>
</comment>
<evidence type="ECO:0000256" key="10">
    <source>
        <dbReference type="ARBA" id="ARBA00023004"/>
    </source>
</evidence>
<comment type="subcellular location">
    <subcellularLocation>
        <location evidence="1 12">Periplasm</location>
    </subcellularLocation>
</comment>
<evidence type="ECO:0000256" key="12">
    <source>
        <dbReference type="PIRNR" id="PIRNR006105"/>
    </source>
</evidence>
<dbReference type="Gene3D" id="1.10.1130.10">
    <property type="entry name" value="Flavocytochrome C3, Chain A"/>
    <property type="match status" value="1"/>
</dbReference>
<keyword evidence="5" id="KW-0349">Heme</keyword>
<evidence type="ECO:0000256" key="9">
    <source>
        <dbReference type="ARBA" id="ARBA00022982"/>
    </source>
</evidence>
<keyword evidence="15" id="KW-1185">Reference proteome</keyword>
<feature type="chain" id="PRO_5045316807" description="Periplasmic nitrate reductase, electron transfer subunit" evidence="13">
    <location>
        <begin position="28"/>
        <end position="153"/>
    </location>
</feature>
<proteinExistence type="inferred from homology"/>
<dbReference type="Proteomes" id="UP001628193">
    <property type="component" value="Unassembled WGS sequence"/>
</dbReference>
<evidence type="ECO:0000313" key="14">
    <source>
        <dbReference type="EMBL" id="GAB0058501.1"/>
    </source>
</evidence>
<dbReference type="InterPro" id="IPR005591">
    <property type="entry name" value="NapB"/>
</dbReference>
<comment type="function">
    <text evidence="12">Electron transfer subunit of the periplasmic nitrate reductase complex NapAB.</text>
</comment>
<dbReference type="PANTHER" id="PTHR38604:SF1">
    <property type="entry name" value="PERIPLASMIC NITRATE REDUCTASE, ELECTRON TRANSFER SUBUNIT"/>
    <property type="match status" value="1"/>
</dbReference>
<dbReference type="InterPro" id="IPR036280">
    <property type="entry name" value="Multihaem_cyt_sf"/>
</dbReference>
<keyword evidence="9 12" id="KW-0249">Electron transport</keyword>
<dbReference type="PANTHER" id="PTHR38604">
    <property type="entry name" value="PERIPLASMIC NITRATE REDUCTASE, ELECTRON TRANSFER SUBUNIT"/>
    <property type="match status" value="1"/>
</dbReference>
<evidence type="ECO:0000313" key="15">
    <source>
        <dbReference type="Proteomes" id="UP001628193"/>
    </source>
</evidence>
<comment type="caution">
    <text evidence="14">The sequence shown here is derived from an EMBL/GenBank/DDBJ whole genome shotgun (WGS) entry which is preliminary data.</text>
</comment>
<organism evidence="14 15">
    <name type="scientific">Candidatus Magnetaquiglobus chichijimensis</name>
    <dbReference type="NCBI Taxonomy" id="3141448"/>
    <lineage>
        <taxon>Bacteria</taxon>
        <taxon>Pseudomonadati</taxon>
        <taxon>Pseudomonadota</taxon>
        <taxon>Magnetococcia</taxon>
        <taxon>Magnetococcales</taxon>
        <taxon>Candidatus Magnetaquicoccaceae</taxon>
        <taxon>Candidatus Magnetaquiglobus</taxon>
    </lineage>
</organism>
<accession>A0ABQ0CC77</accession>